<organism evidence="2 3">
    <name type="scientific">Methylorubrum populi (strain ATCC BAA-705 / NCIMB 13946 / BJ001)</name>
    <name type="common">Methylobacterium populi</name>
    <dbReference type="NCBI Taxonomy" id="441620"/>
    <lineage>
        <taxon>Bacteria</taxon>
        <taxon>Pseudomonadati</taxon>
        <taxon>Pseudomonadota</taxon>
        <taxon>Alphaproteobacteria</taxon>
        <taxon>Hyphomicrobiales</taxon>
        <taxon>Methylobacteriaceae</taxon>
        <taxon>Methylorubrum</taxon>
    </lineage>
</organism>
<reference evidence="2 3" key="1">
    <citation type="submission" date="2008-04" db="EMBL/GenBank/DDBJ databases">
        <title>Complete sequence of chromosome of Methylobacterium populi BJ001.</title>
        <authorList>
            <consortium name="US DOE Joint Genome Institute"/>
            <person name="Copeland A."/>
            <person name="Lucas S."/>
            <person name="Lapidus A."/>
            <person name="Glavina del Rio T."/>
            <person name="Dalin E."/>
            <person name="Tice H."/>
            <person name="Bruce D."/>
            <person name="Goodwin L."/>
            <person name="Pitluck S."/>
            <person name="Chertkov O."/>
            <person name="Brettin T."/>
            <person name="Detter J.C."/>
            <person name="Han C."/>
            <person name="Kuske C.R."/>
            <person name="Schmutz J."/>
            <person name="Larimer F."/>
            <person name="Land M."/>
            <person name="Hauser L."/>
            <person name="Kyrpides N."/>
            <person name="Mikhailova N."/>
            <person name="Marx C."/>
            <person name="Richardson P."/>
        </authorList>
    </citation>
    <scope>NUCLEOTIDE SEQUENCE [LARGE SCALE GENOMIC DNA]</scope>
    <source>
        <strain evidence="3">ATCC BAA-705 / NCIMB 13946 / BJ001</strain>
    </source>
</reference>
<dbReference type="InterPro" id="IPR027417">
    <property type="entry name" value="P-loop_NTPase"/>
</dbReference>
<evidence type="ECO:0000313" key="2">
    <source>
        <dbReference type="EMBL" id="ACB78514.1"/>
    </source>
</evidence>
<name>B1ZI28_METPB</name>
<dbReference type="eggNOG" id="ENOG5030NRP">
    <property type="taxonomic scope" value="Bacteria"/>
</dbReference>
<dbReference type="EMBL" id="CP001029">
    <property type="protein sequence ID" value="ACB78514.1"/>
    <property type="molecule type" value="Genomic_DNA"/>
</dbReference>
<dbReference type="OrthoDB" id="9804460at2"/>
<dbReference type="KEGG" id="mpo:Mpop_0334"/>
<dbReference type="Proteomes" id="UP000007136">
    <property type="component" value="Chromosome"/>
</dbReference>
<dbReference type="Pfam" id="PF01656">
    <property type="entry name" value="CbiA"/>
    <property type="match status" value="1"/>
</dbReference>
<dbReference type="HOGENOM" id="CLU_087575_0_0_5"/>
<dbReference type="RefSeq" id="WP_012452275.1">
    <property type="nucleotide sequence ID" value="NC_010725.1"/>
</dbReference>
<feature type="domain" description="CobQ/CobB/MinD/ParA nucleotide binding" evidence="1">
    <location>
        <begin position="35"/>
        <end position="71"/>
    </location>
</feature>
<dbReference type="Gene3D" id="3.40.50.300">
    <property type="entry name" value="P-loop containing nucleotide triphosphate hydrolases"/>
    <property type="match status" value="1"/>
</dbReference>
<evidence type="ECO:0000259" key="1">
    <source>
        <dbReference type="Pfam" id="PF01656"/>
    </source>
</evidence>
<accession>B1ZI28</accession>
<dbReference type="STRING" id="441620.Mpop_0334"/>
<gene>
    <name evidence="2" type="ordered locus">Mpop_0334</name>
</gene>
<evidence type="ECO:0000313" key="3">
    <source>
        <dbReference type="Proteomes" id="UP000007136"/>
    </source>
</evidence>
<protein>
    <recommendedName>
        <fullName evidence="1">CobQ/CobB/MinD/ParA nucleotide binding domain-containing protein</fullName>
    </recommendedName>
</protein>
<dbReference type="AlphaFoldDB" id="B1ZI28"/>
<dbReference type="SUPFAM" id="SSF52540">
    <property type="entry name" value="P-loop containing nucleoside triphosphate hydrolases"/>
    <property type="match status" value="1"/>
</dbReference>
<sequence>MTQQPDNGPPPLYTPQKIEELRVRLLGSTVKRALIIVLGGKGGVGKTNSAMQIADFLASLGQVLVIDADLANGHFYRAFTQDGPSGKREPSRAGIRPIQHRVRAEDHAGRIDPTACQDMMAAIGEAPEPFVVIDFPAGDTDTTQRCAEIIVGECHENDIRLIVVVIVGPVDPTPLKVLPSLLPLLRECDRPILAKNTHTGVNFEYLEGSEVYQELQALPSIHITEIEPIGERITEALRVHNVPWDVLATATPMRIRVEARRLRRKFHDMWLEAIAHEAV</sequence>
<dbReference type="InterPro" id="IPR002586">
    <property type="entry name" value="CobQ/CobB/MinD/ParA_Nub-bd_dom"/>
</dbReference>
<proteinExistence type="predicted"/>